<dbReference type="Pfam" id="PF05105">
    <property type="entry name" value="Phage_holin_4_1"/>
    <property type="match status" value="1"/>
</dbReference>
<feature type="transmembrane region" description="Helical" evidence="6">
    <location>
        <begin position="49"/>
        <end position="69"/>
    </location>
</feature>
<accession>A0A3P3U7S3</accession>
<evidence type="ECO:0000256" key="2">
    <source>
        <dbReference type="ARBA" id="ARBA00022692"/>
    </source>
</evidence>
<sequence>MNIYIKLIEIKDSIGLYLKPLTVREIGLYGAVGFIGGSIVKAYGGWSPVMTLLIILMASDYLTGVLASLKEKKGIKSSVSFWGLLKKGLMMLSVLIANHIDIVMNTQIVMNASIYFWYANEVISLTENYARLGLPLPDVIKDKIAILKNKESADK</sequence>
<keyword evidence="3 6" id="KW-1133">Transmembrane helix</keyword>
<reference evidence="7 8" key="1">
    <citation type="submission" date="2018-11" db="EMBL/GenBank/DDBJ databases">
        <title>Genome sequencing of Paenibacillus sp. KCOM 3021 (= ChDC PVNT-B20).</title>
        <authorList>
            <person name="Kook J.-K."/>
            <person name="Park S.-N."/>
            <person name="Lim Y.K."/>
        </authorList>
    </citation>
    <scope>NUCLEOTIDE SEQUENCE [LARGE SCALE GENOMIC DNA]</scope>
    <source>
        <strain evidence="7 8">KCOM 3021</strain>
    </source>
</reference>
<dbReference type="NCBIfam" id="TIGR01593">
    <property type="entry name" value="holin_tox_secr"/>
    <property type="match status" value="1"/>
</dbReference>
<comment type="subcellular location">
    <subcellularLocation>
        <location evidence="1">Membrane</location>
        <topology evidence="1">Multi-pass membrane protein</topology>
    </subcellularLocation>
</comment>
<dbReference type="GO" id="GO:0016020">
    <property type="term" value="C:membrane"/>
    <property type="evidence" value="ECO:0007669"/>
    <property type="project" value="UniProtKB-SubCell"/>
</dbReference>
<dbReference type="OrthoDB" id="88184at2"/>
<dbReference type="RefSeq" id="WP_128634203.1">
    <property type="nucleotide sequence ID" value="NZ_RRCN01000001.1"/>
</dbReference>
<evidence type="ECO:0000313" key="7">
    <source>
        <dbReference type="EMBL" id="RRJ66417.1"/>
    </source>
</evidence>
<dbReference type="InterPro" id="IPR006480">
    <property type="entry name" value="Phage_holin_4_1"/>
</dbReference>
<evidence type="ECO:0000256" key="1">
    <source>
        <dbReference type="ARBA" id="ARBA00004141"/>
    </source>
</evidence>
<keyword evidence="8" id="KW-1185">Reference proteome</keyword>
<keyword evidence="4 6" id="KW-0472">Membrane</keyword>
<dbReference type="EMBL" id="RRCN01000001">
    <property type="protein sequence ID" value="RRJ66417.1"/>
    <property type="molecule type" value="Genomic_DNA"/>
</dbReference>
<comment type="caution">
    <text evidence="7">The sequence shown here is derived from an EMBL/GenBank/DDBJ whole genome shotgun (WGS) entry which is preliminary data.</text>
</comment>
<evidence type="ECO:0000256" key="3">
    <source>
        <dbReference type="ARBA" id="ARBA00022989"/>
    </source>
</evidence>
<comment type="similarity">
    <text evidence="5">Belongs to the bacteriophage holin family. Cp-1 holin subfamily.</text>
</comment>
<evidence type="ECO:0000256" key="4">
    <source>
        <dbReference type="ARBA" id="ARBA00023136"/>
    </source>
</evidence>
<dbReference type="AlphaFoldDB" id="A0A3P3U7S3"/>
<evidence type="ECO:0000256" key="6">
    <source>
        <dbReference type="SAM" id="Phobius"/>
    </source>
</evidence>
<evidence type="ECO:0000256" key="5">
    <source>
        <dbReference type="ARBA" id="ARBA00023600"/>
    </source>
</evidence>
<gene>
    <name evidence="7" type="ORF">EHV15_28460</name>
</gene>
<protein>
    <submittedName>
        <fullName evidence="7">Holin</fullName>
    </submittedName>
</protein>
<feature type="transmembrane region" description="Helical" evidence="6">
    <location>
        <begin position="21"/>
        <end position="43"/>
    </location>
</feature>
<keyword evidence="2 6" id="KW-0812">Transmembrane</keyword>
<name>A0A3P3U7S3_9BACL</name>
<evidence type="ECO:0000313" key="8">
    <source>
        <dbReference type="Proteomes" id="UP000267017"/>
    </source>
</evidence>
<dbReference type="Proteomes" id="UP000267017">
    <property type="component" value="Unassembled WGS sequence"/>
</dbReference>
<proteinExistence type="inferred from homology"/>
<organism evidence="7 8">
    <name type="scientific">Paenibacillus oralis</name>
    <dbReference type="NCBI Taxonomy" id="2490856"/>
    <lineage>
        <taxon>Bacteria</taxon>
        <taxon>Bacillati</taxon>
        <taxon>Bacillota</taxon>
        <taxon>Bacilli</taxon>
        <taxon>Bacillales</taxon>
        <taxon>Paenibacillaceae</taxon>
        <taxon>Paenibacillus</taxon>
    </lineage>
</organism>